<accession>A0ABU6ZW02</accession>
<evidence type="ECO:0000313" key="3">
    <source>
        <dbReference type="Proteomes" id="UP001341840"/>
    </source>
</evidence>
<evidence type="ECO:0000256" key="1">
    <source>
        <dbReference type="SAM" id="MobiDB-lite"/>
    </source>
</evidence>
<organism evidence="2 3">
    <name type="scientific">Stylosanthes scabra</name>
    <dbReference type="NCBI Taxonomy" id="79078"/>
    <lineage>
        <taxon>Eukaryota</taxon>
        <taxon>Viridiplantae</taxon>
        <taxon>Streptophyta</taxon>
        <taxon>Embryophyta</taxon>
        <taxon>Tracheophyta</taxon>
        <taxon>Spermatophyta</taxon>
        <taxon>Magnoliopsida</taxon>
        <taxon>eudicotyledons</taxon>
        <taxon>Gunneridae</taxon>
        <taxon>Pentapetalae</taxon>
        <taxon>rosids</taxon>
        <taxon>fabids</taxon>
        <taxon>Fabales</taxon>
        <taxon>Fabaceae</taxon>
        <taxon>Papilionoideae</taxon>
        <taxon>50 kb inversion clade</taxon>
        <taxon>dalbergioids sensu lato</taxon>
        <taxon>Dalbergieae</taxon>
        <taxon>Pterocarpus clade</taxon>
        <taxon>Stylosanthes</taxon>
    </lineage>
</organism>
<sequence>MCTRRCGTNCATNATHGSQIGMLIETCDGLRQAIKTMAARKVNDSPVLVTWGGPVARSATARATKEIGHRRGSRIGSNGGGSKRPTCRSSMRKKGLNSRTGGDEFQDRYVFYMNRMQLNVSTAEHQFRLFYLNLMHVTQVVLTRLFMPVFIYCMRKLDLGDEDGDSEEFSDVAQDTLGSPFTYGTHNKCHLEAEMSWNLLRLLTIFAMIWRSSKSFCSSAYVLMVYFVREDLVHDEYPTRTQKTLHSLVPGEVVRSEVIDLVVGKLAHDKDNSAGSHQPFFRKRYMGKYEDAYFFETVLNDRRFYEITYTEKNDNLQV</sequence>
<evidence type="ECO:0008006" key="4">
    <source>
        <dbReference type="Google" id="ProtNLM"/>
    </source>
</evidence>
<reference evidence="2 3" key="1">
    <citation type="journal article" date="2023" name="Plants (Basel)">
        <title>Bridging the Gap: Combining Genomics and Transcriptomics Approaches to Understand Stylosanthes scabra, an Orphan Legume from the Brazilian Caatinga.</title>
        <authorList>
            <person name="Ferreira-Neto J.R.C."/>
            <person name="da Silva M.D."/>
            <person name="Binneck E."/>
            <person name="de Melo N.F."/>
            <person name="da Silva R.H."/>
            <person name="de Melo A.L.T.M."/>
            <person name="Pandolfi V."/>
            <person name="Bustamante F.O."/>
            <person name="Brasileiro-Vidal A.C."/>
            <person name="Benko-Iseppon A.M."/>
        </authorList>
    </citation>
    <scope>NUCLEOTIDE SEQUENCE [LARGE SCALE GENOMIC DNA]</scope>
    <source>
        <tissue evidence="2">Leaves</tissue>
    </source>
</reference>
<protein>
    <recommendedName>
        <fullName evidence="4">Anoctamin</fullName>
    </recommendedName>
</protein>
<evidence type="ECO:0000313" key="2">
    <source>
        <dbReference type="EMBL" id="MED6226212.1"/>
    </source>
</evidence>
<comment type="caution">
    <text evidence="2">The sequence shown here is derived from an EMBL/GenBank/DDBJ whole genome shotgun (WGS) entry which is preliminary data.</text>
</comment>
<keyword evidence="3" id="KW-1185">Reference proteome</keyword>
<dbReference type="EMBL" id="JASCZI010274813">
    <property type="protein sequence ID" value="MED6226212.1"/>
    <property type="molecule type" value="Genomic_DNA"/>
</dbReference>
<name>A0ABU6ZW02_9FABA</name>
<dbReference type="Proteomes" id="UP001341840">
    <property type="component" value="Unassembled WGS sequence"/>
</dbReference>
<gene>
    <name evidence="2" type="ORF">PIB30_101340</name>
</gene>
<feature type="region of interest" description="Disordered" evidence="1">
    <location>
        <begin position="61"/>
        <end position="100"/>
    </location>
</feature>
<proteinExistence type="predicted"/>